<keyword evidence="4 5" id="KW-0472">Membrane</keyword>
<evidence type="ECO:0000259" key="6">
    <source>
        <dbReference type="PROSITE" id="PS50850"/>
    </source>
</evidence>
<dbReference type="InterPro" id="IPR011701">
    <property type="entry name" value="MFS"/>
</dbReference>
<feature type="transmembrane region" description="Helical" evidence="5">
    <location>
        <begin position="22"/>
        <end position="43"/>
    </location>
</feature>
<keyword evidence="2 5" id="KW-0812">Transmembrane</keyword>
<dbReference type="PROSITE" id="PS50850">
    <property type="entry name" value="MFS"/>
    <property type="match status" value="1"/>
</dbReference>
<name>A0ABM1EY75_PRICU</name>
<sequence length="205" mass="22386">FVVSMVYYGLSLNSVNLGSNPYLSFFLAGLVEIPAYLVVMYTLKRYGRRLSTSATMLASGISCLVTALPFLQGYDELIVGLATFGKFCVSMTFSVVYLYSAEIYPTVVRNAGVGSNSVFARVGAILAPYISMLGTYSPTLPLVIFGIPAVIAGVLAMFLPETMDKVLPETLNDGEQFGRDQRFWQFLPIKRNTKESQSTPKPVAV</sequence>
<feature type="transmembrane region" description="Helical" evidence="5">
    <location>
        <begin position="50"/>
        <end position="71"/>
    </location>
</feature>
<keyword evidence="7" id="KW-1185">Reference proteome</keyword>
<accession>A0ABM1EY75</accession>
<dbReference type="Pfam" id="PF07690">
    <property type="entry name" value="MFS_1"/>
    <property type="match status" value="1"/>
</dbReference>
<evidence type="ECO:0000313" key="8">
    <source>
        <dbReference type="RefSeq" id="XP_014677146.1"/>
    </source>
</evidence>
<dbReference type="Gene3D" id="1.20.1250.20">
    <property type="entry name" value="MFS general substrate transporter like domains"/>
    <property type="match status" value="1"/>
</dbReference>
<dbReference type="PANTHER" id="PTHR24064">
    <property type="entry name" value="SOLUTE CARRIER FAMILY 22 MEMBER"/>
    <property type="match status" value="1"/>
</dbReference>
<reference evidence="8" key="1">
    <citation type="submission" date="2025-08" db="UniProtKB">
        <authorList>
            <consortium name="RefSeq"/>
        </authorList>
    </citation>
    <scope>IDENTIFICATION</scope>
</reference>
<evidence type="ECO:0000256" key="5">
    <source>
        <dbReference type="SAM" id="Phobius"/>
    </source>
</evidence>
<evidence type="ECO:0000313" key="7">
    <source>
        <dbReference type="Proteomes" id="UP000695022"/>
    </source>
</evidence>
<feature type="transmembrane region" description="Helical" evidence="5">
    <location>
        <begin position="142"/>
        <end position="159"/>
    </location>
</feature>
<dbReference type="RefSeq" id="XP_014677146.1">
    <property type="nucleotide sequence ID" value="XM_014821660.1"/>
</dbReference>
<dbReference type="InterPro" id="IPR020846">
    <property type="entry name" value="MFS_dom"/>
</dbReference>
<dbReference type="SUPFAM" id="SSF103473">
    <property type="entry name" value="MFS general substrate transporter"/>
    <property type="match status" value="1"/>
</dbReference>
<organism evidence="7 8">
    <name type="scientific">Priapulus caudatus</name>
    <name type="common">Priapulid worm</name>
    <dbReference type="NCBI Taxonomy" id="37621"/>
    <lineage>
        <taxon>Eukaryota</taxon>
        <taxon>Metazoa</taxon>
        <taxon>Ecdysozoa</taxon>
        <taxon>Scalidophora</taxon>
        <taxon>Priapulida</taxon>
        <taxon>Priapulimorpha</taxon>
        <taxon>Priapulimorphida</taxon>
        <taxon>Priapulidae</taxon>
        <taxon>Priapulus</taxon>
    </lineage>
</organism>
<dbReference type="InterPro" id="IPR036259">
    <property type="entry name" value="MFS_trans_sf"/>
</dbReference>
<feature type="domain" description="Major facilitator superfamily (MFS) profile" evidence="6">
    <location>
        <begin position="1"/>
        <end position="164"/>
    </location>
</feature>
<dbReference type="Proteomes" id="UP000695022">
    <property type="component" value="Unplaced"/>
</dbReference>
<feature type="non-terminal residue" evidence="8">
    <location>
        <position position="1"/>
    </location>
</feature>
<dbReference type="GeneID" id="106817014"/>
<comment type="subcellular location">
    <subcellularLocation>
        <location evidence="1">Membrane</location>
        <topology evidence="1">Multi-pass membrane protein</topology>
    </subcellularLocation>
</comment>
<evidence type="ECO:0000256" key="3">
    <source>
        <dbReference type="ARBA" id="ARBA00022989"/>
    </source>
</evidence>
<proteinExistence type="predicted"/>
<evidence type="ECO:0000256" key="1">
    <source>
        <dbReference type="ARBA" id="ARBA00004141"/>
    </source>
</evidence>
<evidence type="ECO:0000256" key="4">
    <source>
        <dbReference type="ARBA" id="ARBA00023136"/>
    </source>
</evidence>
<gene>
    <name evidence="8" type="primary">LOC106817014</name>
</gene>
<protein>
    <submittedName>
        <fullName evidence="8">Organic cation transporter protein-like</fullName>
    </submittedName>
</protein>
<feature type="transmembrane region" description="Helical" evidence="5">
    <location>
        <begin position="111"/>
        <end position="130"/>
    </location>
</feature>
<keyword evidence="3 5" id="KW-1133">Transmembrane helix</keyword>
<evidence type="ECO:0000256" key="2">
    <source>
        <dbReference type="ARBA" id="ARBA00022692"/>
    </source>
</evidence>
<feature type="transmembrane region" description="Helical" evidence="5">
    <location>
        <begin position="77"/>
        <end position="99"/>
    </location>
</feature>